<dbReference type="RefSeq" id="XP_007751404.1">
    <property type="nucleotide sequence ID" value="XM_007753214.1"/>
</dbReference>
<accession>W9VLJ8</accession>
<sequence>MAKQPLSSQLGRIVTGRSTLLEDITGASGHSKDASEGDIATEEIQIEKVTTDGRQHLIMDTPGFHMDKEMDAVYKVNGGVQEVQNYTQTWGILYVTKVDLRIETTDEILLGFNRCFPRQDFVRHITFVTLH</sequence>
<gene>
    <name evidence="2" type="ORF">A1O5_12645</name>
</gene>
<dbReference type="OrthoDB" id="3786820at2759"/>
<comment type="caution">
    <text evidence="2">The sequence shown here is derived from an EMBL/GenBank/DDBJ whole genome shotgun (WGS) entry which is preliminary data.</text>
</comment>
<dbReference type="GeneID" id="19197331"/>
<evidence type="ECO:0000313" key="3">
    <source>
        <dbReference type="Proteomes" id="UP000019471"/>
    </source>
</evidence>
<reference evidence="2 3" key="1">
    <citation type="submission" date="2013-03" db="EMBL/GenBank/DDBJ databases">
        <title>The Genome Sequence of Cladophialophora psammophila CBS 110553.</title>
        <authorList>
            <consortium name="The Broad Institute Genomics Platform"/>
            <person name="Cuomo C."/>
            <person name="de Hoog S."/>
            <person name="Gorbushina A."/>
            <person name="Walker B."/>
            <person name="Young S.K."/>
            <person name="Zeng Q."/>
            <person name="Gargeya S."/>
            <person name="Fitzgerald M."/>
            <person name="Haas B."/>
            <person name="Abouelleil A."/>
            <person name="Allen A.W."/>
            <person name="Alvarado L."/>
            <person name="Arachchi H.M."/>
            <person name="Berlin A.M."/>
            <person name="Chapman S.B."/>
            <person name="Gainer-Dewar J."/>
            <person name="Goldberg J."/>
            <person name="Griggs A."/>
            <person name="Gujja S."/>
            <person name="Hansen M."/>
            <person name="Howarth C."/>
            <person name="Imamovic A."/>
            <person name="Ireland A."/>
            <person name="Larimer J."/>
            <person name="McCowan C."/>
            <person name="Murphy C."/>
            <person name="Pearson M."/>
            <person name="Poon T.W."/>
            <person name="Priest M."/>
            <person name="Roberts A."/>
            <person name="Saif S."/>
            <person name="Shea T."/>
            <person name="Sisk P."/>
            <person name="Sykes S."/>
            <person name="Wortman J."/>
            <person name="Nusbaum C."/>
            <person name="Birren B."/>
        </authorList>
    </citation>
    <scope>NUCLEOTIDE SEQUENCE [LARGE SCALE GENOMIC DNA]</scope>
    <source>
        <strain evidence="2 3">CBS 110553</strain>
    </source>
</reference>
<dbReference type="Pfam" id="PF01926">
    <property type="entry name" value="MMR_HSR1"/>
    <property type="match status" value="1"/>
</dbReference>
<dbReference type="InterPro" id="IPR006073">
    <property type="entry name" value="GTP-bd"/>
</dbReference>
<dbReference type="Proteomes" id="UP000019471">
    <property type="component" value="Unassembled WGS sequence"/>
</dbReference>
<proteinExistence type="predicted"/>
<evidence type="ECO:0000313" key="2">
    <source>
        <dbReference type="EMBL" id="EXJ56378.1"/>
    </source>
</evidence>
<dbReference type="Gene3D" id="3.40.50.300">
    <property type="entry name" value="P-loop containing nucleotide triphosphate hydrolases"/>
    <property type="match status" value="1"/>
</dbReference>
<dbReference type="InterPro" id="IPR027417">
    <property type="entry name" value="P-loop_NTPase"/>
</dbReference>
<keyword evidence="3" id="KW-1185">Reference proteome</keyword>
<dbReference type="HOGENOM" id="CLU_1927383_0_0_1"/>
<dbReference type="SUPFAM" id="SSF52540">
    <property type="entry name" value="P-loop containing nucleoside triphosphate hydrolases"/>
    <property type="match status" value="1"/>
</dbReference>
<evidence type="ECO:0000259" key="1">
    <source>
        <dbReference type="Pfam" id="PF01926"/>
    </source>
</evidence>
<dbReference type="EMBL" id="AMGX01000035">
    <property type="protein sequence ID" value="EXJ56378.1"/>
    <property type="molecule type" value="Genomic_DNA"/>
</dbReference>
<organism evidence="2 3">
    <name type="scientific">Cladophialophora psammophila CBS 110553</name>
    <dbReference type="NCBI Taxonomy" id="1182543"/>
    <lineage>
        <taxon>Eukaryota</taxon>
        <taxon>Fungi</taxon>
        <taxon>Dikarya</taxon>
        <taxon>Ascomycota</taxon>
        <taxon>Pezizomycotina</taxon>
        <taxon>Eurotiomycetes</taxon>
        <taxon>Chaetothyriomycetidae</taxon>
        <taxon>Chaetothyriales</taxon>
        <taxon>Herpotrichiellaceae</taxon>
        <taxon>Cladophialophora</taxon>
    </lineage>
</organism>
<protein>
    <recommendedName>
        <fullName evidence="1">G domain-containing protein</fullName>
    </recommendedName>
</protein>
<name>W9VLJ8_9EURO</name>
<dbReference type="GO" id="GO:0005525">
    <property type="term" value="F:GTP binding"/>
    <property type="evidence" value="ECO:0007669"/>
    <property type="project" value="InterPro"/>
</dbReference>
<feature type="domain" description="G" evidence="1">
    <location>
        <begin position="11"/>
        <end position="110"/>
    </location>
</feature>
<dbReference type="AlphaFoldDB" id="W9VLJ8"/>